<feature type="transmembrane region" description="Helical" evidence="1">
    <location>
        <begin position="30"/>
        <end position="48"/>
    </location>
</feature>
<dbReference type="RefSeq" id="WP_013195697.1">
    <property type="nucleotide sequence ID" value="NC_014254.1"/>
</dbReference>
<dbReference type="InterPro" id="IPR003675">
    <property type="entry name" value="Rce1/LyrA-like_dom"/>
</dbReference>
<organism evidence="3 4">
    <name type="scientific">Methanohalobium evestigatum (strain ATCC BAA-1072 / DSM 3721 / NBRC 107634 / OCM 161 / Z-7303)</name>
    <dbReference type="NCBI Taxonomy" id="644295"/>
    <lineage>
        <taxon>Archaea</taxon>
        <taxon>Methanobacteriati</taxon>
        <taxon>Methanobacteriota</taxon>
        <taxon>Stenosarchaea group</taxon>
        <taxon>Methanomicrobia</taxon>
        <taxon>Methanosarcinales</taxon>
        <taxon>Methanosarcinaceae</taxon>
        <taxon>Methanohalobium</taxon>
    </lineage>
</organism>
<evidence type="ECO:0000256" key="1">
    <source>
        <dbReference type="SAM" id="Phobius"/>
    </source>
</evidence>
<dbReference type="GO" id="GO:0080120">
    <property type="term" value="P:CAAX-box protein maturation"/>
    <property type="evidence" value="ECO:0007669"/>
    <property type="project" value="UniProtKB-ARBA"/>
</dbReference>
<protein>
    <submittedName>
        <fullName evidence="3">Abortive infection protein</fullName>
    </submittedName>
</protein>
<geneLocation type="plasmid" evidence="3 4">
    <name>pMETEV01</name>
</geneLocation>
<accession>D7EC10</accession>
<sequence length="282" mass="31728">MEPNQNDVQTVNSKNKTSAYFNYGFKNKDVGYISIPILMIVLAESMLYMQKQSFAIGLHLIILIGLVLSTVWIQEKHINNIFQAMTLLPILRLVNLSMPSFFEMTINSYVFIYVPLMLPIYLITTNQDFTIEQIGLKARPSFIYAPLAVIVGLAIAEGEYFVISAPYLIPNTSLMNILELSIVMIFFVGLVEELIFRSILQTRLENSFGLLPGLLITSLLFGMMHSIYGNVYEIFFTSLAGLVIGYMFQKTRSLPVVAITHGTVNIFLFGLIPHMGPTFGLI</sequence>
<dbReference type="Pfam" id="PF02517">
    <property type="entry name" value="Rce1-like"/>
    <property type="match status" value="1"/>
</dbReference>
<keyword evidence="1" id="KW-0812">Transmembrane</keyword>
<evidence type="ECO:0000313" key="4">
    <source>
        <dbReference type="Proteomes" id="UP000000391"/>
    </source>
</evidence>
<reference evidence="3 4" key="1">
    <citation type="submission" date="2010-06" db="EMBL/GenBank/DDBJ databases">
        <title>Complete sequence plasmid of Methanohalobium evestigatum Z-7303.</title>
        <authorList>
            <consortium name="US DOE Joint Genome Institute"/>
            <person name="Lucas S."/>
            <person name="Copeland A."/>
            <person name="Lapidus A."/>
            <person name="Cheng J.-F."/>
            <person name="Bruce D."/>
            <person name="Goodwin L."/>
            <person name="Pitluck S."/>
            <person name="Saunders E."/>
            <person name="Detter J.C."/>
            <person name="Han C."/>
            <person name="Tapia R."/>
            <person name="Land M."/>
            <person name="Hauser L."/>
            <person name="Kyrpides N."/>
            <person name="Mikhailova N."/>
            <person name="Sieprawska-Lupa M."/>
            <person name="Whitman W.B."/>
            <person name="Anderson I."/>
            <person name="Woyke T."/>
        </authorList>
    </citation>
    <scope>NUCLEOTIDE SEQUENCE [LARGE SCALE GENOMIC DNA]</scope>
    <source>
        <strain evidence="4">ATCC BAA-1072 / DSM 3721 / NBRC 107634 / OCM 161 / Z-7303</strain>
        <plasmid evidence="4">Plasmid pMETEV01</plasmid>
    </source>
</reference>
<feature type="transmembrane region" description="Helical" evidence="1">
    <location>
        <begin position="231"/>
        <end position="248"/>
    </location>
</feature>
<keyword evidence="4" id="KW-1185">Reference proteome</keyword>
<dbReference type="KEGG" id="mev:Metev_2320"/>
<feature type="transmembrane region" description="Helical" evidence="1">
    <location>
        <begin position="175"/>
        <end position="196"/>
    </location>
</feature>
<feature type="transmembrane region" description="Helical" evidence="1">
    <location>
        <begin position="255"/>
        <end position="276"/>
    </location>
</feature>
<keyword evidence="3" id="KW-0614">Plasmid</keyword>
<dbReference type="OrthoDB" id="275779at2157"/>
<proteinExistence type="predicted"/>
<feature type="transmembrane region" description="Helical" evidence="1">
    <location>
        <begin position="144"/>
        <end position="169"/>
    </location>
</feature>
<dbReference type="GeneID" id="9347977"/>
<evidence type="ECO:0000259" key="2">
    <source>
        <dbReference type="Pfam" id="PF02517"/>
    </source>
</evidence>
<name>D7EC10_METEZ</name>
<feature type="transmembrane region" description="Helical" evidence="1">
    <location>
        <begin position="208"/>
        <end position="225"/>
    </location>
</feature>
<gene>
    <name evidence="3" type="ordered locus">Metev_2320</name>
</gene>
<evidence type="ECO:0000313" key="3">
    <source>
        <dbReference type="EMBL" id="ADI75132.1"/>
    </source>
</evidence>
<keyword evidence="1" id="KW-0472">Membrane</keyword>
<dbReference type="AlphaFoldDB" id="D7EC10"/>
<feature type="transmembrane region" description="Helical" evidence="1">
    <location>
        <begin position="54"/>
        <end position="73"/>
    </location>
</feature>
<dbReference type="Proteomes" id="UP000000391">
    <property type="component" value="Plasmid pMETEV01"/>
</dbReference>
<dbReference type="EMBL" id="CP002070">
    <property type="protein sequence ID" value="ADI75132.1"/>
    <property type="molecule type" value="Genomic_DNA"/>
</dbReference>
<feature type="transmembrane region" description="Helical" evidence="1">
    <location>
        <begin position="104"/>
        <end position="123"/>
    </location>
</feature>
<dbReference type="GO" id="GO:0004175">
    <property type="term" value="F:endopeptidase activity"/>
    <property type="evidence" value="ECO:0007669"/>
    <property type="project" value="UniProtKB-ARBA"/>
</dbReference>
<feature type="domain" description="CAAX prenyl protease 2/Lysostaphin resistance protein A-like" evidence="2">
    <location>
        <begin position="180"/>
        <end position="267"/>
    </location>
</feature>
<keyword evidence="1" id="KW-1133">Transmembrane helix</keyword>
<dbReference type="HOGENOM" id="CLU_071482_0_0_2"/>